<accession>A0ABR3FMM6</accession>
<sequence length="260" mass="29128">MTVIIPHSGHNMHPAKRIRRTATSVMAGYCDPRPTRDVLTCLLNGVPHYLEEDKAEEAKLNTQLLRRKKKEREEQKRERDKLRRRAERAREKALREQQQSISAPPVPGSSTLPSTSKPLAVRIPPTASSSFLSRPNIQLPTYNREQSVTPPPLSSPLPLHSSSHENTPDPSISSTTSRTSSKRPRTPDDDEEIAAMLPPQEAKPRKKRMAVKKGWKGWVEGSPPPSEKLINLDAVPILQERRTRSGKNFDAIGVGKDGWV</sequence>
<feature type="compositionally biased region" description="Polar residues" evidence="1">
    <location>
        <begin position="108"/>
        <end position="117"/>
    </location>
</feature>
<name>A0ABR3FMM6_9AGAR</name>
<dbReference type="EMBL" id="JBAHYK010000226">
    <property type="protein sequence ID" value="KAL0576403.1"/>
    <property type="molecule type" value="Genomic_DNA"/>
</dbReference>
<reference evidence="2 3" key="1">
    <citation type="submission" date="2024-02" db="EMBL/GenBank/DDBJ databases">
        <title>A draft genome for the cacao thread blight pathogen Marasmius crinis-equi.</title>
        <authorList>
            <person name="Cohen S.P."/>
            <person name="Baruah I.K."/>
            <person name="Amoako-Attah I."/>
            <person name="Bukari Y."/>
            <person name="Meinhardt L.W."/>
            <person name="Bailey B.A."/>
        </authorList>
    </citation>
    <scope>NUCLEOTIDE SEQUENCE [LARGE SCALE GENOMIC DNA]</scope>
    <source>
        <strain evidence="2 3">GH-76</strain>
    </source>
</reference>
<organism evidence="2 3">
    <name type="scientific">Marasmius crinis-equi</name>
    <dbReference type="NCBI Taxonomy" id="585013"/>
    <lineage>
        <taxon>Eukaryota</taxon>
        <taxon>Fungi</taxon>
        <taxon>Dikarya</taxon>
        <taxon>Basidiomycota</taxon>
        <taxon>Agaricomycotina</taxon>
        <taxon>Agaricomycetes</taxon>
        <taxon>Agaricomycetidae</taxon>
        <taxon>Agaricales</taxon>
        <taxon>Marasmiineae</taxon>
        <taxon>Marasmiaceae</taxon>
        <taxon>Marasmius</taxon>
    </lineage>
</organism>
<evidence type="ECO:0000256" key="1">
    <source>
        <dbReference type="SAM" id="MobiDB-lite"/>
    </source>
</evidence>
<feature type="region of interest" description="Disordered" evidence="1">
    <location>
        <begin position="67"/>
        <end position="209"/>
    </location>
</feature>
<feature type="compositionally biased region" description="Low complexity" evidence="1">
    <location>
        <begin position="168"/>
        <end position="179"/>
    </location>
</feature>
<evidence type="ECO:0000313" key="2">
    <source>
        <dbReference type="EMBL" id="KAL0576403.1"/>
    </source>
</evidence>
<dbReference type="Proteomes" id="UP001465976">
    <property type="component" value="Unassembled WGS sequence"/>
</dbReference>
<proteinExistence type="predicted"/>
<gene>
    <name evidence="2" type="ORF">V5O48_005592</name>
</gene>
<keyword evidence="3" id="KW-1185">Reference proteome</keyword>
<evidence type="ECO:0000313" key="3">
    <source>
        <dbReference type="Proteomes" id="UP001465976"/>
    </source>
</evidence>
<protein>
    <submittedName>
        <fullName evidence="2">Uncharacterized protein</fullName>
    </submittedName>
</protein>
<feature type="compositionally biased region" description="Basic and acidic residues" evidence="1">
    <location>
        <begin position="71"/>
        <end position="81"/>
    </location>
</feature>
<comment type="caution">
    <text evidence="2">The sequence shown here is derived from an EMBL/GenBank/DDBJ whole genome shotgun (WGS) entry which is preliminary data.</text>
</comment>
<feature type="compositionally biased region" description="Polar residues" evidence="1">
    <location>
        <begin position="126"/>
        <end position="148"/>
    </location>
</feature>